<dbReference type="Pfam" id="PF12728">
    <property type="entry name" value="HTH_17"/>
    <property type="match status" value="1"/>
</dbReference>
<organism evidence="2 3">
    <name type="scientific">Chromobacterium rhizoryzae</name>
    <dbReference type="NCBI Taxonomy" id="1778675"/>
    <lineage>
        <taxon>Bacteria</taxon>
        <taxon>Pseudomonadati</taxon>
        <taxon>Pseudomonadota</taxon>
        <taxon>Betaproteobacteria</taxon>
        <taxon>Neisseriales</taxon>
        <taxon>Chromobacteriaceae</taxon>
        <taxon>Chromobacterium</taxon>
    </lineage>
</organism>
<keyword evidence="2" id="KW-0238">DNA-binding</keyword>
<gene>
    <name evidence="2" type="ORF">D1345_10365</name>
</gene>
<accession>A0AAD0RRU4</accession>
<dbReference type="InterPro" id="IPR041657">
    <property type="entry name" value="HTH_17"/>
</dbReference>
<keyword evidence="3" id="KW-1185">Reference proteome</keyword>
<evidence type="ECO:0000313" key="3">
    <source>
        <dbReference type="Proteomes" id="UP000259465"/>
    </source>
</evidence>
<feature type="domain" description="Helix-turn-helix" evidence="1">
    <location>
        <begin position="21"/>
        <end position="68"/>
    </location>
</feature>
<proteinExistence type="predicted"/>
<dbReference type="EMBL" id="CP031968">
    <property type="protein sequence ID" value="AXT46564.1"/>
    <property type="molecule type" value="Genomic_DNA"/>
</dbReference>
<dbReference type="KEGG" id="crz:D1345_10365"/>
<reference evidence="2 3" key="1">
    <citation type="submission" date="2018-08" db="EMBL/GenBank/DDBJ databases">
        <title>Complete genome sequence of JP2-74.</title>
        <authorList>
            <person name="Wu L."/>
        </authorList>
    </citation>
    <scope>NUCLEOTIDE SEQUENCE [LARGE SCALE GENOMIC DNA]</scope>
    <source>
        <strain evidence="2 3">JP2-74</strain>
    </source>
</reference>
<dbReference type="InterPro" id="IPR010093">
    <property type="entry name" value="SinI_DNA-bd"/>
</dbReference>
<sequence>MAASWRPFAFIRMPMNDESTMGVSQAAEFLHCCDDTVYQLARAKKLHGRKVGRAWVFLKSDLVSYLRESQNGNRQEAQVDENEKGAGVCRSISAERLGGAISQRQAEIELGSLLGRVIAPKRRSSTIS</sequence>
<name>A0AAD0RRU4_9NEIS</name>
<evidence type="ECO:0000313" key="2">
    <source>
        <dbReference type="EMBL" id="AXT46564.1"/>
    </source>
</evidence>
<protein>
    <submittedName>
        <fullName evidence="2">DNA-binding protein</fullName>
    </submittedName>
</protein>
<dbReference type="GO" id="GO:0003677">
    <property type="term" value="F:DNA binding"/>
    <property type="evidence" value="ECO:0007669"/>
    <property type="project" value="UniProtKB-KW"/>
</dbReference>
<dbReference type="NCBIfam" id="TIGR01764">
    <property type="entry name" value="excise"/>
    <property type="match status" value="1"/>
</dbReference>
<evidence type="ECO:0000259" key="1">
    <source>
        <dbReference type="Pfam" id="PF12728"/>
    </source>
</evidence>
<dbReference type="AlphaFoldDB" id="A0AAD0RRU4"/>
<dbReference type="Proteomes" id="UP000259465">
    <property type="component" value="Chromosome"/>
</dbReference>
<dbReference type="RefSeq" id="WP_118267565.1">
    <property type="nucleotide sequence ID" value="NZ_CP031968.1"/>
</dbReference>